<accession>A0A6J4JU44</accession>
<dbReference type="PANTHER" id="PTHR34796:SF1">
    <property type="entry name" value="EXPRESSED PROTEIN"/>
    <property type="match status" value="1"/>
</dbReference>
<dbReference type="InterPro" id="IPR023203">
    <property type="entry name" value="TTHA0068_sf"/>
</dbReference>
<dbReference type="Pfam" id="PF03745">
    <property type="entry name" value="DUF309"/>
    <property type="match status" value="1"/>
</dbReference>
<proteinExistence type="predicted"/>
<dbReference type="EMBL" id="CADCTR010001246">
    <property type="protein sequence ID" value="CAA9287682.1"/>
    <property type="molecule type" value="Genomic_DNA"/>
</dbReference>
<dbReference type="AlphaFoldDB" id="A0A6J4JU44"/>
<gene>
    <name evidence="1" type="ORF">AVDCRST_MAG93-3666</name>
</gene>
<organism evidence="1">
    <name type="scientific">uncultured Chloroflexia bacterium</name>
    <dbReference type="NCBI Taxonomy" id="1672391"/>
    <lineage>
        <taxon>Bacteria</taxon>
        <taxon>Bacillati</taxon>
        <taxon>Chloroflexota</taxon>
        <taxon>Chloroflexia</taxon>
        <taxon>environmental samples</taxon>
    </lineage>
</organism>
<evidence type="ECO:0008006" key="2">
    <source>
        <dbReference type="Google" id="ProtNLM"/>
    </source>
</evidence>
<reference evidence="1" key="1">
    <citation type="submission" date="2020-02" db="EMBL/GenBank/DDBJ databases">
        <authorList>
            <person name="Meier V. D."/>
        </authorList>
    </citation>
    <scope>NUCLEOTIDE SEQUENCE</scope>
    <source>
        <strain evidence="1">AVDCRST_MAG93</strain>
    </source>
</reference>
<protein>
    <recommendedName>
        <fullName evidence="2">DUF309 domain-containing protein</fullName>
    </recommendedName>
</protein>
<evidence type="ECO:0000313" key="1">
    <source>
        <dbReference type="EMBL" id="CAA9287682.1"/>
    </source>
</evidence>
<name>A0A6J4JU44_9CHLR</name>
<dbReference type="SUPFAM" id="SSF140663">
    <property type="entry name" value="TTHA0068-like"/>
    <property type="match status" value="1"/>
</dbReference>
<dbReference type="Gene3D" id="1.10.3450.10">
    <property type="entry name" value="TTHA0068-like"/>
    <property type="match status" value="1"/>
</dbReference>
<sequence>MDHAEHFGAGIQLFNEGHYWHAHEAWEDAWKAQEDPQSRLFYKGIIQTAAALVHWQRGNPRGLTLNWRKARVKLQQLPPRFNDLDLENLINAMDMFETVRGEELQPPHLVLGGPH</sequence>
<dbReference type="PANTHER" id="PTHR34796">
    <property type="entry name" value="EXPRESSED PROTEIN"/>
    <property type="match status" value="1"/>
</dbReference>
<dbReference type="InterPro" id="IPR005500">
    <property type="entry name" value="DUF309"/>
</dbReference>